<proteinExistence type="predicted"/>
<accession>A0A395H3Y6</accession>
<dbReference type="AlphaFoldDB" id="A0A395H3Y6"/>
<gene>
    <name evidence="1" type="ORF">BO80DRAFT_47253</name>
</gene>
<evidence type="ECO:0000313" key="1">
    <source>
        <dbReference type="EMBL" id="RAL01925.1"/>
    </source>
</evidence>
<organism evidence="1 2">
    <name type="scientific">Aspergillus ibericus CBS 121593</name>
    <dbReference type="NCBI Taxonomy" id="1448316"/>
    <lineage>
        <taxon>Eukaryota</taxon>
        <taxon>Fungi</taxon>
        <taxon>Dikarya</taxon>
        <taxon>Ascomycota</taxon>
        <taxon>Pezizomycotina</taxon>
        <taxon>Eurotiomycetes</taxon>
        <taxon>Eurotiomycetidae</taxon>
        <taxon>Eurotiales</taxon>
        <taxon>Aspergillaceae</taxon>
        <taxon>Aspergillus</taxon>
        <taxon>Aspergillus subgen. Circumdati</taxon>
    </lineage>
</organism>
<keyword evidence="2" id="KW-1185">Reference proteome</keyword>
<evidence type="ECO:0000313" key="2">
    <source>
        <dbReference type="Proteomes" id="UP000249402"/>
    </source>
</evidence>
<dbReference type="OrthoDB" id="4454461at2759"/>
<name>A0A395H3Y6_9EURO</name>
<sequence>MVPFRTILQSIFPQIQSKTTLPKIPPKIIENIFAILSIPDQICFGLSCKYIFTCLNSYLETHQKQLRQLLPPEKRVLLCPNVKRRPRIQLLLQLENNHWRYCDDCWTLHPHSTWRTVQSVRRHLQKRYCSECQLLFQRQIRCMPYAGKVDICPCVTITFCDKLQLMQLCRDARRVVPPGTRYSNNNATLPPGSNQPHEKLQHECTFAGHPLIAIHIKTEFLIVGKSRRLCVISHYTFLARHEAPSMSLQSLLPCPHKNIGNWVRRILSEGGSSFTGWDKDRSTRCFNCKQGGWTRSRNGEGPYTFKLSTLRNLGNSQWPNRAWSRNCYG</sequence>
<protein>
    <recommendedName>
        <fullName evidence="3">F-box domain-containing protein</fullName>
    </recommendedName>
</protein>
<dbReference type="RefSeq" id="XP_025576252.1">
    <property type="nucleotide sequence ID" value="XM_025723144.1"/>
</dbReference>
<dbReference type="VEuPathDB" id="FungiDB:BO80DRAFT_47253"/>
<dbReference type="Proteomes" id="UP000249402">
    <property type="component" value="Unassembled WGS sequence"/>
</dbReference>
<evidence type="ECO:0008006" key="3">
    <source>
        <dbReference type="Google" id="ProtNLM"/>
    </source>
</evidence>
<dbReference type="EMBL" id="KZ824433">
    <property type="protein sequence ID" value="RAL01925.1"/>
    <property type="molecule type" value="Genomic_DNA"/>
</dbReference>
<reference evidence="1 2" key="1">
    <citation type="submission" date="2018-02" db="EMBL/GenBank/DDBJ databases">
        <title>The genomes of Aspergillus section Nigri reveals drivers in fungal speciation.</title>
        <authorList>
            <consortium name="DOE Joint Genome Institute"/>
            <person name="Vesth T.C."/>
            <person name="Nybo J."/>
            <person name="Theobald S."/>
            <person name="Brandl J."/>
            <person name="Frisvad J.C."/>
            <person name="Nielsen K.F."/>
            <person name="Lyhne E.K."/>
            <person name="Kogle M.E."/>
            <person name="Kuo A."/>
            <person name="Riley R."/>
            <person name="Clum A."/>
            <person name="Nolan M."/>
            <person name="Lipzen A."/>
            <person name="Salamov A."/>
            <person name="Henrissat B."/>
            <person name="Wiebenga A."/>
            <person name="De vries R.P."/>
            <person name="Grigoriev I.V."/>
            <person name="Mortensen U.H."/>
            <person name="Andersen M.R."/>
            <person name="Baker S.E."/>
        </authorList>
    </citation>
    <scope>NUCLEOTIDE SEQUENCE [LARGE SCALE GENOMIC DNA]</scope>
    <source>
        <strain evidence="1 2">CBS 121593</strain>
    </source>
</reference>
<dbReference type="GeneID" id="37228009"/>